<evidence type="ECO:0000313" key="3">
    <source>
        <dbReference type="Proteomes" id="UP000194236"/>
    </source>
</evidence>
<dbReference type="InterPro" id="IPR013098">
    <property type="entry name" value="Ig_I-set"/>
</dbReference>
<dbReference type="Pfam" id="PF07679">
    <property type="entry name" value="I-set"/>
    <property type="match status" value="2"/>
</dbReference>
<dbReference type="Proteomes" id="UP000194236">
    <property type="component" value="Unassembled WGS sequence"/>
</dbReference>
<dbReference type="SUPFAM" id="SSF48726">
    <property type="entry name" value="Immunoglobulin"/>
    <property type="match status" value="2"/>
</dbReference>
<dbReference type="PANTHER" id="PTHR47633">
    <property type="entry name" value="IMMUNOGLOBULIN"/>
    <property type="match status" value="1"/>
</dbReference>
<feature type="domain" description="Ig-like" evidence="1">
    <location>
        <begin position="196"/>
        <end position="277"/>
    </location>
</feature>
<accession>A0A1Y3BI35</accession>
<dbReference type="InterPro" id="IPR036179">
    <property type="entry name" value="Ig-like_dom_sf"/>
</dbReference>
<dbReference type="PANTHER" id="PTHR47633:SF4">
    <property type="entry name" value="MYOPALLADIN ISOFORM X1"/>
    <property type="match status" value="1"/>
</dbReference>
<dbReference type="Gene3D" id="2.60.40.10">
    <property type="entry name" value="Immunoglobulins"/>
    <property type="match status" value="2"/>
</dbReference>
<proteinExistence type="predicted"/>
<organism evidence="2 3">
    <name type="scientific">Euroglyphus maynei</name>
    <name type="common">Mayne's house dust mite</name>
    <dbReference type="NCBI Taxonomy" id="6958"/>
    <lineage>
        <taxon>Eukaryota</taxon>
        <taxon>Metazoa</taxon>
        <taxon>Ecdysozoa</taxon>
        <taxon>Arthropoda</taxon>
        <taxon>Chelicerata</taxon>
        <taxon>Arachnida</taxon>
        <taxon>Acari</taxon>
        <taxon>Acariformes</taxon>
        <taxon>Sarcoptiformes</taxon>
        <taxon>Astigmata</taxon>
        <taxon>Psoroptidia</taxon>
        <taxon>Analgoidea</taxon>
        <taxon>Pyroglyphidae</taxon>
        <taxon>Pyroglyphinae</taxon>
        <taxon>Euroglyphus</taxon>
    </lineage>
</organism>
<reference evidence="2 3" key="1">
    <citation type="submission" date="2017-03" db="EMBL/GenBank/DDBJ databases">
        <title>Genome Survey of Euroglyphus maynei.</title>
        <authorList>
            <person name="Arlian L.G."/>
            <person name="Morgan M.S."/>
            <person name="Rider S.D."/>
        </authorList>
    </citation>
    <scope>NUCLEOTIDE SEQUENCE [LARGE SCALE GENOMIC DNA]</scope>
    <source>
        <strain evidence="2">Arlian Lab</strain>
        <tissue evidence="2">Whole body</tissue>
    </source>
</reference>
<keyword evidence="3" id="KW-1185">Reference proteome</keyword>
<dbReference type="InterPro" id="IPR007110">
    <property type="entry name" value="Ig-like_dom"/>
</dbReference>
<protein>
    <recommendedName>
        <fullName evidence="1">Ig-like domain-containing protein</fullName>
    </recommendedName>
</protein>
<dbReference type="EMBL" id="MUJZ01017506">
    <property type="protein sequence ID" value="OTF80589.1"/>
    <property type="molecule type" value="Genomic_DNA"/>
</dbReference>
<feature type="non-terminal residue" evidence="2">
    <location>
        <position position="277"/>
    </location>
</feature>
<feature type="domain" description="Ig-like" evidence="1">
    <location>
        <begin position="57"/>
        <end position="148"/>
    </location>
</feature>
<gene>
    <name evidence="2" type="ORF">BLA29_008822</name>
</gene>
<dbReference type="FunFam" id="2.60.40.10:FF:000962">
    <property type="entry name" value="titin isoform X1"/>
    <property type="match status" value="2"/>
</dbReference>
<dbReference type="CDD" id="cd00096">
    <property type="entry name" value="Ig"/>
    <property type="match status" value="1"/>
</dbReference>
<dbReference type="PROSITE" id="PS50835">
    <property type="entry name" value="IG_LIKE"/>
    <property type="match status" value="2"/>
</dbReference>
<dbReference type="AlphaFoldDB" id="A0A1Y3BI35"/>
<dbReference type="InterPro" id="IPR003599">
    <property type="entry name" value="Ig_sub"/>
</dbReference>
<sequence>MNANGEDSISTTLTVIATETIINETIHPGMVEKVPALETKTFKRKEFDDDMSGQTRPYFIHPLKGTRTLEEGMAAHFQCAVEPIRDETMNIEWFHNGKPMPIGNRYHTMFDFGFITLDIMKITPEDSGEYRIVVSNHLGTIEDNIHLNVIGRDCIQRISQQPTSLEQIQLLEQQRSTAAIHKKKKIEDDYVIVDQPKFRQQLSEQINLLEGQPLYLESTLTPINDPTMKIDWYFNNELLKIGHRFRTLYDFGYVSLQILYAYAEDSGQYECRAINDL</sequence>
<evidence type="ECO:0000259" key="1">
    <source>
        <dbReference type="PROSITE" id="PS50835"/>
    </source>
</evidence>
<name>A0A1Y3BI35_EURMA</name>
<dbReference type="OrthoDB" id="6612025at2759"/>
<dbReference type="SMART" id="SM00409">
    <property type="entry name" value="IG"/>
    <property type="match status" value="1"/>
</dbReference>
<dbReference type="InterPro" id="IPR013783">
    <property type="entry name" value="Ig-like_fold"/>
</dbReference>
<comment type="caution">
    <text evidence="2">The sequence shown here is derived from an EMBL/GenBank/DDBJ whole genome shotgun (WGS) entry which is preliminary data.</text>
</comment>
<evidence type="ECO:0000313" key="2">
    <source>
        <dbReference type="EMBL" id="OTF80589.1"/>
    </source>
</evidence>